<gene>
    <name evidence="3" type="ORF">BJ958_003766</name>
</gene>
<dbReference type="InterPro" id="IPR036388">
    <property type="entry name" value="WH-like_DNA-bd_sf"/>
</dbReference>
<dbReference type="SUPFAM" id="SSF46785">
    <property type="entry name" value="Winged helix' DNA-binding domain"/>
    <property type="match status" value="1"/>
</dbReference>
<dbReference type="SUPFAM" id="SSF53067">
    <property type="entry name" value="Actin-like ATPase domain"/>
    <property type="match status" value="1"/>
</dbReference>
<sequence length="361" mass="37761">MTRSPIITVSRGRFSSTATQVLEQVRTAGRASRDEIAAATGLSIATVGRTAALLVERGLLRERPDLARPGATGRPGVPVEIDADHYVTIGVHVGRRIATVALGDLTGRVLASTTVRRPLGAEPDLEQLSREAATLLGSHPGRVPLAAGLVAPWREIGLVPSERETELHELTGLPVRTGDHISAVAAAEFLHRRQGRGSTGGLTLYLYARDTFGWSVAVDRGVQTDVTRAASLTHFPTGADVPCTCGRSGCLAVAVDVLPAVERARTLGAMAGSVRDMLSPDQVVLVGQAFTGDPGLLDVIVTAYEEHTALDHRVPVSFTRFGSDIQAISACTVALGPVLDDPLACVELTGVEADGACRPGA</sequence>
<dbReference type="PANTHER" id="PTHR18964:SF149">
    <property type="entry name" value="BIFUNCTIONAL UDP-N-ACETYLGLUCOSAMINE 2-EPIMERASE_N-ACETYLMANNOSAMINE KINASE"/>
    <property type="match status" value="1"/>
</dbReference>
<feature type="domain" description="HTH iclR-type" evidence="2">
    <location>
        <begin position="18"/>
        <end position="63"/>
    </location>
</feature>
<keyword evidence="3" id="KW-0418">Kinase</keyword>
<dbReference type="InterPro" id="IPR005471">
    <property type="entry name" value="Tscrpt_reg_IclR_N"/>
</dbReference>
<dbReference type="Gene3D" id="1.10.10.10">
    <property type="entry name" value="Winged helix-like DNA-binding domain superfamily/Winged helix DNA-binding domain"/>
    <property type="match status" value="1"/>
</dbReference>
<name>A0A852RTN3_9ACTN</name>
<dbReference type="GO" id="GO:0006355">
    <property type="term" value="P:regulation of DNA-templated transcription"/>
    <property type="evidence" value="ECO:0007669"/>
    <property type="project" value="InterPro"/>
</dbReference>
<dbReference type="GO" id="GO:0016301">
    <property type="term" value="F:kinase activity"/>
    <property type="evidence" value="ECO:0007669"/>
    <property type="project" value="UniProtKB-KW"/>
</dbReference>
<evidence type="ECO:0000256" key="1">
    <source>
        <dbReference type="ARBA" id="ARBA00006479"/>
    </source>
</evidence>
<reference evidence="3 4" key="1">
    <citation type="submission" date="2020-07" db="EMBL/GenBank/DDBJ databases">
        <title>Sequencing the genomes of 1000 actinobacteria strains.</title>
        <authorList>
            <person name="Klenk H.-P."/>
        </authorList>
    </citation>
    <scope>NUCLEOTIDE SEQUENCE [LARGE SCALE GENOMIC DNA]</scope>
    <source>
        <strain evidence="3 4">DSM 19082</strain>
    </source>
</reference>
<dbReference type="Gene3D" id="3.30.420.40">
    <property type="match status" value="2"/>
</dbReference>
<dbReference type="EMBL" id="JACCBF010000001">
    <property type="protein sequence ID" value="NYD32220.1"/>
    <property type="molecule type" value="Genomic_DNA"/>
</dbReference>
<comment type="caution">
    <text evidence="3">The sequence shown here is derived from an EMBL/GenBank/DDBJ whole genome shotgun (WGS) entry which is preliminary data.</text>
</comment>
<dbReference type="AlphaFoldDB" id="A0A852RTN3"/>
<evidence type="ECO:0000313" key="4">
    <source>
        <dbReference type="Proteomes" id="UP000582231"/>
    </source>
</evidence>
<accession>A0A852RTN3</accession>
<keyword evidence="4" id="KW-1185">Reference proteome</keyword>
<keyword evidence="3" id="KW-0808">Transferase</keyword>
<protein>
    <submittedName>
        <fullName evidence="3">Putative NBD/HSP70 family sugar kinase</fullName>
    </submittedName>
</protein>
<proteinExistence type="inferred from homology"/>
<dbReference type="Pfam" id="PF09339">
    <property type="entry name" value="HTH_IclR"/>
    <property type="match status" value="1"/>
</dbReference>
<comment type="similarity">
    <text evidence="1">Belongs to the ROK (NagC/XylR) family.</text>
</comment>
<dbReference type="InterPro" id="IPR036390">
    <property type="entry name" value="WH_DNA-bd_sf"/>
</dbReference>
<dbReference type="InterPro" id="IPR000600">
    <property type="entry name" value="ROK"/>
</dbReference>
<organism evidence="3 4">
    <name type="scientific">Nocardioides kongjuensis</name>
    <dbReference type="NCBI Taxonomy" id="349522"/>
    <lineage>
        <taxon>Bacteria</taxon>
        <taxon>Bacillati</taxon>
        <taxon>Actinomycetota</taxon>
        <taxon>Actinomycetes</taxon>
        <taxon>Propionibacteriales</taxon>
        <taxon>Nocardioidaceae</taxon>
        <taxon>Nocardioides</taxon>
    </lineage>
</organism>
<evidence type="ECO:0000313" key="3">
    <source>
        <dbReference type="EMBL" id="NYD32220.1"/>
    </source>
</evidence>
<evidence type="ECO:0000259" key="2">
    <source>
        <dbReference type="Pfam" id="PF09339"/>
    </source>
</evidence>
<dbReference type="Proteomes" id="UP000582231">
    <property type="component" value="Unassembled WGS sequence"/>
</dbReference>
<dbReference type="PANTHER" id="PTHR18964">
    <property type="entry name" value="ROK (REPRESSOR, ORF, KINASE) FAMILY"/>
    <property type="match status" value="1"/>
</dbReference>
<dbReference type="GO" id="GO:0003677">
    <property type="term" value="F:DNA binding"/>
    <property type="evidence" value="ECO:0007669"/>
    <property type="project" value="InterPro"/>
</dbReference>
<dbReference type="InterPro" id="IPR043129">
    <property type="entry name" value="ATPase_NBD"/>
</dbReference>
<dbReference type="RefSeq" id="WP_179728428.1">
    <property type="nucleotide sequence ID" value="NZ_BAABEF010000001.1"/>
</dbReference>